<dbReference type="AlphaFoldDB" id="A0A9D1D0V9"/>
<sequence length="625" mass="73316">MQLTRLRVKNFKSIRDIEIRQIENALLLVGQNSVGKTCILDAVRALGGSYRICEADFNEKKQKIEISASLAITEEDLKLLHEKRIVSQYKRYEIWKEEFLERLPSFQDGILTFTMTANDQGSVRFSDGFEKHNRYIQEVFPKLYYLDSQRNMGKMQETLLSFEEDELLGQMRADCCLFDGGKKCSHCFSCIGLLNQKTPAELNAFETEKLLEYKLYQMNLDDFSRKVNQTFQKNGGSAGEIRYQVRCNTGKLFEVEANLYQENRKREVPVGFLGKGMKSIYMLSLLEAYIEDEGRIPGIILMEDPEIFLHPRLQKISGEILCRLSMKSQVIFSTHSPNLLSPFHSRQIRQVSLDKEGYTVVRHRTNVSRILDDLGYSAADLLNVSFVFIVEGKQDKSRLPLLLEKYYSEITDREGRLQRIAIVTTNSCTNIKTYANLKYMNQIYLKDQFLMIRDGDGKDREALRSELCSYYARRNKEDIDRLPKVMRKNVLVLKYYSFENYFLDPEVMSKVGVIKRPEDFYRIFLTKWNEYLYRLPSGRKLAEVLGQDLSTEEEVKRHMEEIKIHLRGHNLFDIFYGPFKKREREILLAYIDQAPREVFADILDPIDQFVYFKNRRKQTRGRSQN</sequence>
<organism evidence="2 3">
    <name type="scientific">Candidatus Limivivens merdigallinarum</name>
    <dbReference type="NCBI Taxonomy" id="2840859"/>
    <lineage>
        <taxon>Bacteria</taxon>
        <taxon>Bacillati</taxon>
        <taxon>Bacillota</taxon>
        <taxon>Clostridia</taxon>
        <taxon>Lachnospirales</taxon>
        <taxon>Lachnospiraceae</taxon>
        <taxon>Lachnospiraceae incertae sedis</taxon>
        <taxon>Candidatus Limivivens</taxon>
    </lineage>
</organism>
<dbReference type="SUPFAM" id="SSF52540">
    <property type="entry name" value="P-loop containing nucleoside triphosphate hydrolases"/>
    <property type="match status" value="1"/>
</dbReference>
<feature type="domain" description="Endonuclease GajA/Old nuclease/RecF-like AAA" evidence="1">
    <location>
        <begin position="1"/>
        <end position="339"/>
    </location>
</feature>
<comment type="caution">
    <text evidence="2">The sequence shown here is derived from an EMBL/GenBank/DDBJ whole genome shotgun (WGS) entry which is preliminary data.</text>
</comment>
<dbReference type="PANTHER" id="PTHR43581">
    <property type="entry name" value="ATP/GTP PHOSPHATASE"/>
    <property type="match status" value="1"/>
</dbReference>
<name>A0A9D1D0V9_9FIRM</name>
<dbReference type="Proteomes" id="UP000886886">
    <property type="component" value="Unassembled WGS sequence"/>
</dbReference>
<dbReference type="InterPro" id="IPR027417">
    <property type="entry name" value="P-loop_NTPase"/>
</dbReference>
<gene>
    <name evidence="2" type="ORF">IAB26_07915</name>
</gene>
<reference evidence="2" key="2">
    <citation type="journal article" date="2021" name="PeerJ">
        <title>Extensive microbial diversity within the chicken gut microbiome revealed by metagenomics and culture.</title>
        <authorList>
            <person name="Gilroy R."/>
            <person name="Ravi A."/>
            <person name="Getino M."/>
            <person name="Pursley I."/>
            <person name="Horton D.L."/>
            <person name="Alikhan N.F."/>
            <person name="Baker D."/>
            <person name="Gharbi K."/>
            <person name="Hall N."/>
            <person name="Watson M."/>
            <person name="Adriaenssens E.M."/>
            <person name="Foster-Nyarko E."/>
            <person name="Jarju S."/>
            <person name="Secka A."/>
            <person name="Antonio M."/>
            <person name="Oren A."/>
            <person name="Chaudhuri R.R."/>
            <person name="La Ragione R."/>
            <person name="Hildebrand F."/>
            <person name="Pallen M.J."/>
        </authorList>
    </citation>
    <scope>NUCLEOTIDE SEQUENCE</scope>
    <source>
        <strain evidence="2">ChiSjej3B21-11622</strain>
    </source>
</reference>
<protein>
    <submittedName>
        <fullName evidence="2">AAA family ATPase</fullName>
    </submittedName>
</protein>
<dbReference type="Pfam" id="PF13175">
    <property type="entry name" value="AAA_15"/>
    <property type="match status" value="1"/>
</dbReference>
<evidence type="ECO:0000259" key="1">
    <source>
        <dbReference type="Pfam" id="PF13175"/>
    </source>
</evidence>
<evidence type="ECO:0000313" key="3">
    <source>
        <dbReference type="Proteomes" id="UP000886886"/>
    </source>
</evidence>
<dbReference type="Gene3D" id="3.40.50.300">
    <property type="entry name" value="P-loop containing nucleotide triphosphate hydrolases"/>
    <property type="match status" value="1"/>
</dbReference>
<dbReference type="EMBL" id="DVFT01000120">
    <property type="protein sequence ID" value="HIQ96472.1"/>
    <property type="molecule type" value="Genomic_DNA"/>
</dbReference>
<evidence type="ECO:0000313" key="2">
    <source>
        <dbReference type="EMBL" id="HIQ96472.1"/>
    </source>
</evidence>
<accession>A0A9D1D0V9</accession>
<dbReference type="PANTHER" id="PTHR43581:SF4">
    <property type="entry name" value="ATP_GTP PHOSPHATASE"/>
    <property type="match status" value="1"/>
</dbReference>
<dbReference type="InterPro" id="IPR041685">
    <property type="entry name" value="AAA_GajA/Old/RecF-like"/>
</dbReference>
<proteinExistence type="predicted"/>
<reference evidence="2" key="1">
    <citation type="submission" date="2020-10" db="EMBL/GenBank/DDBJ databases">
        <authorList>
            <person name="Gilroy R."/>
        </authorList>
    </citation>
    <scope>NUCLEOTIDE SEQUENCE</scope>
    <source>
        <strain evidence="2">ChiSjej3B21-11622</strain>
    </source>
</reference>
<dbReference type="InterPro" id="IPR051396">
    <property type="entry name" value="Bact_Antivir_Def_Nuclease"/>
</dbReference>